<protein>
    <recommendedName>
        <fullName evidence="4 5">N5-carboxyaminoimidazole ribonucleotide synthase</fullName>
        <shortName evidence="4 5">N5-CAIR synthase</shortName>
        <ecNumber evidence="4 5">6.3.4.18</ecNumber>
    </recommendedName>
    <alternativeName>
        <fullName evidence="4 5">5-(carboxyamino)imidazole ribonucleotide synthetase</fullName>
    </alternativeName>
</protein>
<keyword evidence="8" id="KW-1185">Reference proteome</keyword>
<dbReference type="Proteomes" id="UP000271227">
    <property type="component" value="Unassembled WGS sequence"/>
</dbReference>
<dbReference type="EMBL" id="REFR01000011">
    <property type="protein sequence ID" value="RMB07873.1"/>
    <property type="molecule type" value="Genomic_DNA"/>
</dbReference>
<comment type="caution">
    <text evidence="7">The sequence shown here is derived from an EMBL/GenBank/DDBJ whole genome shotgun (WGS) entry which is preliminary data.</text>
</comment>
<dbReference type="GO" id="GO:0006189">
    <property type="term" value="P:'de novo' IMP biosynthetic process"/>
    <property type="evidence" value="ECO:0007669"/>
    <property type="project" value="UniProtKB-UniRule"/>
</dbReference>
<dbReference type="GO" id="GO:0004638">
    <property type="term" value="F:phosphoribosylaminoimidazole carboxylase activity"/>
    <property type="evidence" value="ECO:0007669"/>
    <property type="project" value="InterPro"/>
</dbReference>
<dbReference type="InterPro" id="IPR054350">
    <property type="entry name" value="PurT/PurK_preATP-grasp"/>
</dbReference>
<dbReference type="PROSITE" id="PS50975">
    <property type="entry name" value="ATP_GRASP"/>
    <property type="match status" value="1"/>
</dbReference>
<dbReference type="Gene3D" id="3.30.1490.20">
    <property type="entry name" value="ATP-grasp fold, A domain"/>
    <property type="match status" value="1"/>
</dbReference>
<dbReference type="GO" id="GO:0046872">
    <property type="term" value="F:metal ion binding"/>
    <property type="evidence" value="ECO:0007669"/>
    <property type="project" value="InterPro"/>
</dbReference>
<evidence type="ECO:0000313" key="7">
    <source>
        <dbReference type="EMBL" id="RMB07873.1"/>
    </source>
</evidence>
<sequence>MIGILGGGQLGRMMAMAAAQLGYRCHVFTDKDNSPAADVSAQTTVAPFDDMEALDRFARSVAVATYEFEHIPLASVERVAARVPVRPGINALAVAQDRLSEKTFLRDTGIDIAPFEPVDDADALKRAVDRLGLPCVAKRRLWGYDGKGQTMIRRASDIKKAAAMLEGTAGVVEGFVDFEREVSVIIARTGAGDISAYPLCHNIHAEHVLRETHVPSGLPEPQMAQAKVMATRIANALDYVGLLTVEMFSLSSGGLVVNELAPRVHNSGHWTIEGAVTSQFEQHIRAICGLPLGCVRVRGPVRMRNLLGTEIDRVPTFLSDPGAHVHDYGKGKPVPGRKMGHVTWVDAQVPEVTA</sequence>
<dbReference type="NCBIfam" id="TIGR01161">
    <property type="entry name" value="purK"/>
    <property type="match status" value="1"/>
</dbReference>
<feature type="binding site" evidence="4">
    <location>
        <position position="204"/>
    </location>
    <ligand>
        <name>ATP</name>
        <dbReference type="ChEBI" id="CHEBI:30616"/>
    </ligand>
</feature>
<gene>
    <name evidence="4 5" type="primary">purK</name>
    <name evidence="7" type="ORF">BXY39_1966</name>
</gene>
<evidence type="ECO:0000256" key="5">
    <source>
        <dbReference type="RuleBase" id="RU361200"/>
    </source>
</evidence>
<dbReference type="PANTHER" id="PTHR11609:SF5">
    <property type="entry name" value="PHOSPHORIBOSYLAMINOIMIDAZOLE CARBOXYLASE"/>
    <property type="match status" value="1"/>
</dbReference>
<dbReference type="InterPro" id="IPR040686">
    <property type="entry name" value="PurK_C"/>
</dbReference>
<dbReference type="InterPro" id="IPR011761">
    <property type="entry name" value="ATP-grasp"/>
</dbReference>
<accession>A0A3M0CW44</accession>
<feature type="binding site" evidence="4">
    <location>
        <position position="181"/>
    </location>
    <ligand>
        <name>ATP</name>
        <dbReference type="ChEBI" id="CHEBI:30616"/>
    </ligand>
</feature>
<feature type="domain" description="ATP-grasp" evidence="6">
    <location>
        <begin position="102"/>
        <end position="288"/>
    </location>
</feature>
<comment type="catalytic activity">
    <reaction evidence="4 5">
        <text>5-amino-1-(5-phospho-beta-D-ribosyl)imidazole + hydrogencarbonate + ATP = 5-carboxyamino-1-(5-phospho-D-ribosyl)imidazole + ADP + phosphate + 2 H(+)</text>
        <dbReference type="Rhea" id="RHEA:19317"/>
        <dbReference type="ChEBI" id="CHEBI:15378"/>
        <dbReference type="ChEBI" id="CHEBI:17544"/>
        <dbReference type="ChEBI" id="CHEBI:30616"/>
        <dbReference type="ChEBI" id="CHEBI:43474"/>
        <dbReference type="ChEBI" id="CHEBI:58730"/>
        <dbReference type="ChEBI" id="CHEBI:137981"/>
        <dbReference type="ChEBI" id="CHEBI:456216"/>
        <dbReference type="EC" id="6.3.4.18"/>
    </reaction>
</comment>
<dbReference type="Pfam" id="PF17769">
    <property type="entry name" value="PurK_C"/>
    <property type="match status" value="1"/>
</dbReference>
<keyword evidence="1 4" id="KW-0547">Nucleotide-binding</keyword>
<comment type="similarity">
    <text evidence="4 5">Belongs to the PurK/PurT family.</text>
</comment>
<reference evidence="7 8" key="1">
    <citation type="submission" date="2018-10" db="EMBL/GenBank/DDBJ databases">
        <title>Genomic Encyclopedia of Archaeal and Bacterial Type Strains, Phase II (KMG-II): from individual species to whole genera.</title>
        <authorList>
            <person name="Goeker M."/>
        </authorList>
    </citation>
    <scope>NUCLEOTIDE SEQUENCE [LARGE SCALE GENOMIC DNA]</scope>
    <source>
        <strain evidence="7 8">DSM 25217</strain>
    </source>
</reference>
<comment type="function">
    <text evidence="4">Catalyzes the ATP-dependent conversion of 5-aminoimidazole ribonucleotide (AIR) and HCO(3)(-) to N5-carboxyaminoimidazole ribonucleotide (N5-CAIR).</text>
</comment>
<evidence type="ECO:0000256" key="4">
    <source>
        <dbReference type="HAMAP-Rule" id="MF_01928"/>
    </source>
</evidence>
<keyword evidence="4 5" id="KW-0436">Ligase</keyword>
<keyword evidence="2 4" id="KW-0658">Purine biosynthesis</keyword>
<feature type="binding site" evidence="4">
    <location>
        <begin position="173"/>
        <end position="176"/>
    </location>
    <ligand>
        <name>ATP</name>
        <dbReference type="ChEBI" id="CHEBI:30616"/>
    </ligand>
</feature>
<feature type="binding site" evidence="4">
    <location>
        <begin position="258"/>
        <end position="259"/>
    </location>
    <ligand>
        <name>ATP</name>
        <dbReference type="ChEBI" id="CHEBI:30616"/>
    </ligand>
</feature>
<dbReference type="GO" id="GO:0005829">
    <property type="term" value="C:cytosol"/>
    <property type="evidence" value="ECO:0007669"/>
    <property type="project" value="TreeGrafter"/>
</dbReference>
<dbReference type="Gene3D" id="3.40.50.20">
    <property type="match status" value="1"/>
</dbReference>
<dbReference type="SUPFAM" id="SSF56059">
    <property type="entry name" value="Glutathione synthetase ATP-binding domain-like"/>
    <property type="match status" value="1"/>
</dbReference>
<dbReference type="FunCoup" id="A0A3M0CW44">
    <property type="interactions" value="412"/>
</dbReference>
<dbReference type="NCBIfam" id="NF004675">
    <property type="entry name" value="PRK06019.1-1"/>
    <property type="match status" value="1"/>
</dbReference>
<comment type="subunit">
    <text evidence="4 5">Homodimer.</text>
</comment>
<dbReference type="GO" id="GO:0034028">
    <property type="term" value="F:5-(carboxyamino)imidazole ribonucleotide synthase activity"/>
    <property type="evidence" value="ECO:0007669"/>
    <property type="project" value="UniProtKB-UniRule"/>
</dbReference>
<organism evidence="7 8">
    <name type="scientific">Eilatimonas milleporae</name>
    <dbReference type="NCBI Taxonomy" id="911205"/>
    <lineage>
        <taxon>Bacteria</taxon>
        <taxon>Pseudomonadati</taxon>
        <taxon>Pseudomonadota</taxon>
        <taxon>Alphaproteobacteria</taxon>
        <taxon>Kordiimonadales</taxon>
        <taxon>Kordiimonadaceae</taxon>
        <taxon>Eilatimonas</taxon>
    </lineage>
</organism>
<dbReference type="NCBIfam" id="NF004676">
    <property type="entry name" value="PRK06019.1-2"/>
    <property type="match status" value="1"/>
</dbReference>
<feature type="binding site" evidence="4">
    <location>
        <begin position="143"/>
        <end position="149"/>
    </location>
    <ligand>
        <name>ATP</name>
        <dbReference type="ChEBI" id="CHEBI:30616"/>
    </ligand>
</feature>
<dbReference type="SUPFAM" id="SSF52440">
    <property type="entry name" value="PreATP-grasp domain"/>
    <property type="match status" value="1"/>
</dbReference>
<keyword evidence="3 4" id="KW-0067">ATP-binding</keyword>
<feature type="binding site" evidence="4">
    <location>
        <position position="98"/>
    </location>
    <ligand>
        <name>ATP</name>
        <dbReference type="ChEBI" id="CHEBI:30616"/>
    </ligand>
</feature>
<dbReference type="NCBIfam" id="NF004679">
    <property type="entry name" value="PRK06019.1-5"/>
    <property type="match status" value="1"/>
</dbReference>
<dbReference type="InterPro" id="IPR003135">
    <property type="entry name" value="ATP-grasp_carboxylate-amine"/>
</dbReference>
<comment type="function">
    <text evidence="5">Catalyzes the ATP-dependent conversion of 5-aminoimidazole ribonucleotide (AIR) and HCO(3)- to N5-carboxyaminoimidazole ribonucleotide (N5-CAIR).</text>
</comment>
<dbReference type="Pfam" id="PF02222">
    <property type="entry name" value="ATP-grasp"/>
    <property type="match status" value="1"/>
</dbReference>
<proteinExistence type="inferred from homology"/>
<feature type="binding site" evidence="4">
    <location>
        <position position="138"/>
    </location>
    <ligand>
        <name>ATP</name>
        <dbReference type="ChEBI" id="CHEBI:30616"/>
    </ligand>
</feature>
<dbReference type="Pfam" id="PF22660">
    <property type="entry name" value="RS_preATP-grasp-like"/>
    <property type="match status" value="1"/>
</dbReference>
<dbReference type="GO" id="GO:0005524">
    <property type="term" value="F:ATP binding"/>
    <property type="evidence" value="ECO:0007669"/>
    <property type="project" value="UniProtKB-UniRule"/>
</dbReference>
<dbReference type="EC" id="6.3.4.18" evidence="4 5"/>
<dbReference type="HAMAP" id="MF_01928">
    <property type="entry name" value="PurK"/>
    <property type="match status" value="1"/>
</dbReference>
<dbReference type="PANTHER" id="PTHR11609">
    <property type="entry name" value="PURINE BIOSYNTHESIS PROTEIN 6/7, PUR6/7"/>
    <property type="match status" value="1"/>
</dbReference>
<evidence type="ECO:0000259" key="6">
    <source>
        <dbReference type="PROSITE" id="PS50975"/>
    </source>
</evidence>
<dbReference type="InterPro" id="IPR016185">
    <property type="entry name" value="PreATP-grasp_dom_sf"/>
</dbReference>
<evidence type="ECO:0000256" key="1">
    <source>
        <dbReference type="ARBA" id="ARBA00022741"/>
    </source>
</evidence>
<dbReference type="InParanoid" id="A0A3M0CW44"/>
<evidence type="ECO:0000313" key="8">
    <source>
        <dbReference type="Proteomes" id="UP000271227"/>
    </source>
</evidence>
<name>A0A3M0CW44_9PROT</name>
<dbReference type="Gene3D" id="3.30.470.20">
    <property type="entry name" value="ATP-grasp fold, B domain"/>
    <property type="match status" value="1"/>
</dbReference>
<evidence type="ECO:0000256" key="3">
    <source>
        <dbReference type="ARBA" id="ARBA00022840"/>
    </source>
</evidence>
<comment type="pathway">
    <text evidence="4 5">Purine metabolism; IMP biosynthesis via de novo pathway; 5-amino-1-(5-phospho-D-ribosyl)imidazole-4-carboxylate from 5-amino-1-(5-phospho-D-ribosyl)imidazole (N5-CAIR route): step 1/2.</text>
</comment>
<dbReference type="UniPathway" id="UPA00074">
    <property type="reaction ID" value="UER00942"/>
</dbReference>
<evidence type="ECO:0000256" key="2">
    <source>
        <dbReference type="ARBA" id="ARBA00022755"/>
    </source>
</evidence>
<dbReference type="SUPFAM" id="SSF51246">
    <property type="entry name" value="Rudiment single hybrid motif"/>
    <property type="match status" value="1"/>
</dbReference>
<dbReference type="InterPro" id="IPR011054">
    <property type="entry name" value="Rudment_hybrid_motif"/>
</dbReference>
<dbReference type="AlphaFoldDB" id="A0A3M0CW44"/>
<dbReference type="InterPro" id="IPR013815">
    <property type="entry name" value="ATP_grasp_subdomain_1"/>
</dbReference>
<dbReference type="InterPro" id="IPR005875">
    <property type="entry name" value="PurK"/>
</dbReference>